<dbReference type="NCBIfam" id="TIGR02595">
    <property type="entry name" value="PEP_CTERM"/>
    <property type="match status" value="1"/>
</dbReference>
<feature type="signal peptide" evidence="1">
    <location>
        <begin position="1"/>
        <end position="22"/>
    </location>
</feature>
<evidence type="ECO:0000259" key="2">
    <source>
        <dbReference type="Pfam" id="PF07589"/>
    </source>
</evidence>
<organism evidence="3 4">
    <name type="scientific">Pseudorhodoferax soli</name>
    <dbReference type="NCBI Taxonomy" id="545864"/>
    <lineage>
        <taxon>Bacteria</taxon>
        <taxon>Pseudomonadati</taxon>
        <taxon>Pseudomonadota</taxon>
        <taxon>Betaproteobacteria</taxon>
        <taxon>Burkholderiales</taxon>
        <taxon>Comamonadaceae</taxon>
    </lineage>
</organism>
<accession>A0A368XZV4</accession>
<proteinExistence type="predicted"/>
<name>A0A368XZV4_9BURK</name>
<feature type="domain" description="Ice-binding protein C-terminal" evidence="2">
    <location>
        <begin position="215"/>
        <end position="237"/>
    </location>
</feature>
<keyword evidence="1" id="KW-0732">Signal</keyword>
<comment type="caution">
    <text evidence="3">The sequence shown here is derived from an EMBL/GenBank/DDBJ whole genome shotgun (WGS) entry which is preliminary data.</text>
</comment>
<evidence type="ECO:0000313" key="4">
    <source>
        <dbReference type="Proteomes" id="UP000252884"/>
    </source>
</evidence>
<dbReference type="EMBL" id="QPJK01000003">
    <property type="protein sequence ID" value="RCW72676.1"/>
    <property type="molecule type" value="Genomic_DNA"/>
</dbReference>
<evidence type="ECO:0000313" key="3">
    <source>
        <dbReference type="EMBL" id="RCW72676.1"/>
    </source>
</evidence>
<dbReference type="AlphaFoldDB" id="A0A368XZV4"/>
<dbReference type="RefSeq" id="WP_170168171.1">
    <property type="nucleotide sequence ID" value="NZ_QPJK01000003.1"/>
</dbReference>
<keyword evidence="4" id="KW-1185">Reference proteome</keyword>
<dbReference type="InterPro" id="IPR013424">
    <property type="entry name" value="Ice-binding_C"/>
</dbReference>
<dbReference type="Proteomes" id="UP000252884">
    <property type="component" value="Unassembled WGS sequence"/>
</dbReference>
<gene>
    <name evidence="3" type="ORF">DES41_103282</name>
</gene>
<protein>
    <submittedName>
        <fullName evidence="3">Putative secreted protein with PEP-CTERM sorting signal</fullName>
    </submittedName>
</protein>
<evidence type="ECO:0000256" key="1">
    <source>
        <dbReference type="SAM" id="SignalP"/>
    </source>
</evidence>
<feature type="chain" id="PRO_5016950881" evidence="1">
    <location>
        <begin position="23"/>
        <end position="240"/>
    </location>
</feature>
<sequence length="240" mass="24252">MNVLKKTLAGAALAAAAAVSQAAIVNVGGVTWDTAAVDANGFSLDFSGNTASVHQTVNAQGVLSGTGTISGINDNTSFCTGCTLTFSFGGFQLSSGSLPSGNVTGTFSPSYSNGWVNVTVNYANAPSVLWLEMLGHEVDGSSLDGTIVTRNGVVRSMFGGGQLDVVGGLAASYFDTNTMTEGADFTFGTVFTTIVSASNAFGSGTFTSKTRVTEVPEPTSVALFGLGLVGLAAGRRKLAK</sequence>
<dbReference type="Pfam" id="PF07589">
    <property type="entry name" value="PEP-CTERM"/>
    <property type="match status" value="1"/>
</dbReference>
<reference evidence="3 4" key="1">
    <citation type="submission" date="2018-07" db="EMBL/GenBank/DDBJ databases">
        <title>Genomic Encyclopedia of Type Strains, Phase IV (KMG-IV): sequencing the most valuable type-strain genomes for metagenomic binning, comparative biology and taxonomic classification.</title>
        <authorList>
            <person name="Goeker M."/>
        </authorList>
    </citation>
    <scope>NUCLEOTIDE SEQUENCE [LARGE SCALE GENOMIC DNA]</scope>
    <source>
        <strain evidence="3 4">DSM 21634</strain>
    </source>
</reference>